<sequence length="91" mass="10052">MSDSQQLRTANAEALQARYQMLATFEQVKRRMRPANLADEARGKIRDKTEIAVATGARALSRHPVLLLGMATVAVLFLSKRSRRGSRAKAA</sequence>
<evidence type="ECO:0000256" key="1">
    <source>
        <dbReference type="SAM" id="Phobius"/>
    </source>
</evidence>
<dbReference type="AlphaFoldDB" id="A0A8T4IAC3"/>
<proteinExistence type="predicted"/>
<dbReference type="RefSeq" id="WP_284052773.1">
    <property type="nucleotide sequence ID" value="NZ_JAGRQC010000001.1"/>
</dbReference>
<name>A0A8T4IAC3_9SPHN</name>
<evidence type="ECO:0000313" key="3">
    <source>
        <dbReference type="Proteomes" id="UP000676996"/>
    </source>
</evidence>
<keyword evidence="1" id="KW-1133">Transmembrane helix</keyword>
<accession>A0A8T4IAC3</accession>
<comment type="caution">
    <text evidence="2">The sequence shown here is derived from an EMBL/GenBank/DDBJ whole genome shotgun (WGS) entry which is preliminary data.</text>
</comment>
<protein>
    <recommendedName>
        <fullName evidence="4">DUF3618 domain-containing protein</fullName>
    </recommendedName>
</protein>
<dbReference type="EMBL" id="JAGRQC010000001">
    <property type="protein sequence ID" value="MBR0551500.1"/>
    <property type="molecule type" value="Genomic_DNA"/>
</dbReference>
<keyword evidence="1" id="KW-0472">Membrane</keyword>
<keyword evidence="3" id="KW-1185">Reference proteome</keyword>
<gene>
    <name evidence="2" type="ORF">J7S20_03150</name>
</gene>
<keyword evidence="1" id="KW-0812">Transmembrane</keyword>
<reference evidence="2" key="1">
    <citation type="submission" date="2021-04" db="EMBL/GenBank/DDBJ databases">
        <title>Ouciella asimina sp. nov., isolated from the surface seawater in the hydrothermal field of Okinawa Trough.</title>
        <authorList>
            <person name="Shuang W."/>
        </authorList>
    </citation>
    <scope>NUCLEOTIDE SEQUENCE</scope>
    <source>
        <strain evidence="2">LXI357</strain>
    </source>
</reference>
<organism evidence="2 3">
    <name type="scientific">Stakelama marina</name>
    <dbReference type="NCBI Taxonomy" id="2826939"/>
    <lineage>
        <taxon>Bacteria</taxon>
        <taxon>Pseudomonadati</taxon>
        <taxon>Pseudomonadota</taxon>
        <taxon>Alphaproteobacteria</taxon>
        <taxon>Sphingomonadales</taxon>
        <taxon>Sphingomonadaceae</taxon>
        <taxon>Stakelama</taxon>
    </lineage>
</organism>
<evidence type="ECO:0008006" key="4">
    <source>
        <dbReference type="Google" id="ProtNLM"/>
    </source>
</evidence>
<dbReference type="Proteomes" id="UP000676996">
    <property type="component" value="Unassembled WGS sequence"/>
</dbReference>
<feature type="transmembrane region" description="Helical" evidence="1">
    <location>
        <begin position="63"/>
        <end position="79"/>
    </location>
</feature>
<evidence type="ECO:0000313" key="2">
    <source>
        <dbReference type="EMBL" id="MBR0551500.1"/>
    </source>
</evidence>